<dbReference type="REBASE" id="395447">
    <property type="entry name" value="Mmy2806ORF2945P"/>
</dbReference>
<accession>A0A6M4JA38</accession>
<dbReference type="Proteomes" id="UP000500686">
    <property type="component" value="Chromosome"/>
</dbReference>
<evidence type="ECO:0000313" key="2">
    <source>
        <dbReference type="Proteomes" id="UP000500686"/>
    </source>
</evidence>
<name>A0A6M4JA38_9MOLU</name>
<organism evidence="1 2">
    <name type="scientific">Mycoplasma miroungigenitalium</name>
    <dbReference type="NCBI Taxonomy" id="754515"/>
    <lineage>
        <taxon>Bacteria</taxon>
        <taxon>Bacillati</taxon>
        <taxon>Mycoplasmatota</taxon>
        <taxon>Mollicutes</taxon>
        <taxon>Mycoplasmataceae</taxon>
        <taxon>Mycoplasma</taxon>
    </lineage>
</organism>
<dbReference type="EMBL" id="CP053096">
    <property type="protein sequence ID" value="QJR43854.1"/>
    <property type="molecule type" value="Genomic_DNA"/>
</dbReference>
<keyword evidence="1" id="KW-0540">Nuclease</keyword>
<dbReference type="GO" id="GO:0004519">
    <property type="term" value="F:endonuclease activity"/>
    <property type="evidence" value="ECO:0007669"/>
    <property type="project" value="UniProtKB-KW"/>
</dbReference>
<dbReference type="KEGG" id="mmir:HLA87_02950"/>
<proteinExistence type="predicted"/>
<sequence>MQTSSFRRRKRRCNLKRWKKIQIKGTSNFNTDLTSFGPRSEFDILEFLRLDIDEDKFYCYRIDIDDLKKIMVNEKESFHAKHSTGQRPRFSIIKKIIIPKDCKEYAIIDLNTGEVIKS</sequence>
<dbReference type="Pfam" id="PF09504">
    <property type="entry name" value="RE_Bsp6I"/>
    <property type="match status" value="1"/>
</dbReference>
<gene>
    <name evidence="1" type="ORF">HLA87_02950</name>
</gene>
<keyword evidence="2" id="KW-1185">Reference proteome</keyword>
<protein>
    <submittedName>
        <fullName evidence="1">Bsp6I family type II restriction endonuclease</fullName>
    </submittedName>
</protein>
<dbReference type="InterPro" id="IPR019037">
    <property type="entry name" value="Restrct_endonuc_II_Bsp6I"/>
</dbReference>
<dbReference type="AlphaFoldDB" id="A0A6M4JA38"/>
<keyword evidence="1" id="KW-0255">Endonuclease</keyword>
<keyword evidence="1" id="KW-0378">Hydrolase</keyword>
<evidence type="ECO:0000313" key="1">
    <source>
        <dbReference type="EMBL" id="QJR43854.1"/>
    </source>
</evidence>
<reference evidence="1 2" key="1">
    <citation type="submission" date="2020-05" db="EMBL/GenBank/DDBJ databases">
        <title>Novel Mycoplasma species detected in Mirounga angustirostris (northern elephant seal) from the USA.</title>
        <authorList>
            <person name="Volokhov D.V."/>
        </authorList>
    </citation>
    <scope>NUCLEOTIDE SEQUENCE [LARGE SCALE GENOMIC DNA]</scope>
    <source>
        <strain evidence="1 2">Mirounga ES2806-GEN</strain>
    </source>
</reference>